<sequence>MNIDGTGHENDAQIHILTEDECWEALLSSSLGRLAVSVGGNPEIFPVNFIAVDRRLLFRTSPGTKLVELTVNNRVAFETDGVGRDEAWSVVIKGVASILERQLDIDTADMLPLRPLIPTVKHIYVEIKPTELTGRRFHLGPEPLHS</sequence>
<comment type="caution">
    <text evidence="1">The sequence shown here is derived from an EMBL/GenBank/DDBJ whole genome shotgun (WGS) entry which is preliminary data.</text>
</comment>
<dbReference type="AlphaFoldDB" id="A0A3A5MPC5"/>
<dbReference type="SUPFAM" id="SSF50475">
    <property type="entry name" value="FMN-binding split barrel"/>
    <property type="match status" value="1"/>
</dbReference>
<dbReference type="RefSeq" id="WP_119975509.1">
    <property type="nucleotide sequence ID" value="NZ_JBHSQA010000003.1"/>
</dbReference>
<reference evidence="1 2" key="1">
    <citation type="submission" date="2018-09" db="EMBL/GenBank/DDBJ databases">
        <title>Novel species of Cryobacterium.</title>
        <authorList>
            <person name="Liu Q."/>
            <person name="Xin Y.-H."/>
        </authorList>
    </citation>
    <scope>NUCLEOTIDE SEQUENCE [LARGE SCALE GENOMIC DNA]</scope>
    <source>
        <strain evidence="1 2">Hh39</strain>
    </source>
</reference>
<accession>A0A3A5MPC5</accession>
<proteinExistence type="predicted"/>
<gene>
    <name evidence="1" type="ORF">D6T64_15110</name>
</gene>
<keyword evidence="2" id="KW-1185">Reference proteome</keyword>
<dbReference type="EMBL" id="QZVS01000090">
    <property type="protein sequence ID" value="RJT87364.1"/>
    <property type="molecule type" value="Genomic_DNA"/>
</dbReference>
<dbReference type="Proteomes" id="UP000272015">
    <property type="component" value="Unassembled WGS sequence"/>
</dbReference>
<dbReference type="OrthoDB" id="7062584at2"/>
<dbReference type="InterPro" id="IPR012349">
    <property type="entry name" value="Split_barrel_FMN-bd"/>
</dbReference>
<organism evidence="1 2">
    <name type="scientific">Cryobacterium melibiosiphilum</name>
    <dbReference type="NCBI Taxonomy" id="995039"/>
    <lineage>
        <taxon>Bacteria</taxon>
        <taxon>Bacillati</taxon>
        <taxon>Actinomycetota</taxon>
        <taxon>Actinomycetes</taxon>
        <taxon>Micrococcales</taxon>
        <taxon>Microbacteriaceae</taxon>
        <taxon>Cryobacterium</taxon>
    </lineage>
</organism>
<evidence type="ECO:0000313" key="1">
    <source>
        <dbReference type="EMBL" id="RJT87364.1"/>
    </source>
</evidence>
<protein>
    <submittedName>
        <fullName evidence="1">Pyridoxamine 5'-phosphate oxidase family protein</fullName>
    </submittedName>
</protein>
<dbReference type="Gene3D" id="2.30.110.10">
    <property type="entry name" value="Electron Transport, Fmn-binding Protein, Chain A"/>
    <property type="match status" value="1"/>
</dbReference>
<dbReference type="InterPro" id="IPR024747">
    <property type="entry name" value="Pyridox_Oxase-rel"/>
</dbReference>
<evidence type="ECO:0000313" key="2">
    <source>
        <dbReference type="Proteomes" id="UP000272015"/>
    </source>
</evidence>
<name>A0A3A5MPC5_9MICO</name>
<dbReference type="Pfam" id="PF12900">
    <property type="entry name" value="Pyridox_ox_2"/>
    <property type="match status" value="1"/>
</dbReference>